<evidence type="ECO:0000256" key="3">
    <source>
        <dbReference type="ARBA" id="ARBA00012865"/>
    </source>
</evidence>
<comment type="caution">
    <text evidence="9">The sequence shown here is derived from an EMBL/GenBank/DDBJ whole genome shotgun (WGS) entry which is preliminary data.</text>
</comment>
<proteinExistence type="inferred from homology"/>
<dbReference type="GO" id="GO:0008800">
    <property type="term" value="F:beta-lactamase activity"/>
    <property type="evidence" value="ECO:0007669"/>
    <property type="project" value="UniProtKB-UniRule"/>
</dbReference>
<keyword evidence="10" id="KW-1185">Reference proteome</keyword>
<evidence type="ECO:0000256" key="5">
    <source>
        <dbReference type="ARBA" id="ARBA00023251"/>
    </source>
</evidence>
<evidence type="ECO:0000256" key="7">
    <source>
        <dbReference type="SAM" id="SignalP"/>
    </source>
</evidence>
<accession>A0A2T1HZ82</accession>
<dbReference type="PANTHER" id="PTHR35333:SF3">
    <property type="entry name" value="BETA-LACTAMASE-TYPE TRANSPEPTIDASE FOLD CONTAINING PROTEIN"/>
    <property type="match status" value="1"/>
</dbReference>
<organism evidence="9 10">
    <name type="scientific">Alsobacter soli</name>
    <dbReference type="NCBI Taxonomy" id="2109933"/>
    <lineage>
        <taxon>Bacteria</taxon>
        <taxon>Pseudomonadati</taxon>
        <taxon>Pseudomonadota</taxon>
        <taxon>Alphaproteobacteria</taxon>
        <taxon>Hyphomicrobiales</taxon>
        <taxon>Alsobacteraceae</taxon>
        <taxon>Alsobacter</taxon>
    </lineage>
</organism>
<dbReference type="InterPro" id="IPR023650">
    <property type="entry name" value="Beta-lactam_class-A_AS"/>
</dbReference>
<evidence type="ECO:0000256" key="2">
    <source>
        <dbReference type="ARBA" id="ARBA00009009"/>
    </source>
</evidence>
<evidence type="ECO:0000256" key="6">
    <source>
        <dbReference type="RuleBase" id="RU361140"/>
    </source>
</evidence>
<dbReference type="EC" id="3.5.2.6" evidence="3 6"/>
<dbReference type="GO" id="GO:0030655">
    <property type="term" value="P:beta-lactam antibiotic catabolic process"/>
    <property type="evidence" value="ECO:0007669"/>
    <property type="project" value="InterPro"/>
</dbReference>
<dbReference type="OrthoDB" id="9784149at2"/>
<reference evidence="10" key="1">
    <citation type="submission" date="2018-03" db="EMBL/GenBank/DDBJ databases">
        <authorList>
            <person name="Sun L."/>
            <person name="Liu H."/>
            <person name="Chen W."/>
            <person name="Huang K."/>
            <person name="Liu W."/>
            <person name="Gao X."/>
        </authorList>
    </citation>
    <scope>NUCLEOTIDE SEQUENCE [LARGE SCALE GENOMIC DNA]</scope>
    <source>
        <strain evidence="10">SH9</strain>
    </source>
</reference>
<evidence type="ECO:0000313" key="9">
    <source>
        <dbReference type="EMBL" id="PSC06789.1"/>
    </source>
</evidence>
<dbReference type="EMBL" id="PVZS01000002">
    <property type="protein sequence ID" value="PSC06789.1"/>
    <property type="molecule type" value="Genomic_DNA"/>
</dbReference>
<dbReference type="InterPro" id="IPR000871">
    <property type="entry name" value="Beta-lactam_class-A"/>
</dbReference>
<dbReference type="PROSITE" id="PS00146">
    <property type="entry name" value="BETA_LACTAMASE_A"/>
    <property type="match status" value="1"/>
</dbReference>
<dbReference type="InterPro" id="IPR045155">
    <property type="entry name" value="Beta-lactam_cat"/>
</dbReference>
<name>A0A2T1HZ82_9HYPH</name>
<comment type="catalytic activity">
    <reaction evidence="1 6">
        <text>a beta-lactam + H2O = a substituted beta-amino acid</text>
        <dbReference type="Rhea" id="RHEA:20401"/>
        <dbReference type="ChEBI" id="CHEBI:15377"/>
        <dbReference type="ChEBI" id="CHEBI:35627"/>
        <dbReference type="ChEBI" id="CHEBI:140347"/>
        <dbReference type="EC" id="3.5.2.6"/>
    </reaction>
</comment>
<dbReference type="Gene3D" id="3.40.710.10">
    <property type="entry name" value="DD-peptidase/beta-lactamase superfamily"/>
    <property type="match status" value="1"/>
</dbReference>
<evidence type="ECO:0000256" key="1">
    <source>
        <dbReference type="ARBA" id="ARBA00001526"/>
    </source>
</evidence>
<dbReference type="RefSeq" id="WP_106335166.1">
    <property type="nucleotide sequence ID" value="NZ_PVZS01000002.1"/>
</dbReference>
<dbReference type="PRINTS" id="PR00118">
    <property type="entry name" value="BLACTAMASEA"/>
</dbReference>
<keyword evidence="5 6" id="KW-0046">Antibiotic resistance</keyword>
<dbReference type="Proteomes" id="UP000239772">
    <property type="component" value="Unassembled WGS sequence"/>
</dbReference>
<feature type="chain" id="PRO_5015712041" description="Beta-lactamase" evidence="7">
    <location>
        <begin position="26"/>
        <end position="291"/>
    </location>
</feature>
<keyword evidence="4 6" id="KW-0378">Hydrolase</keyword>
<evidence type="ECO:0000259" key="8">
    <source>
        <dbReference type="Pfam" id="PF13354"/>
    </source>
</evidence>
<feature type="signal peptide" evidence="7">
    <location>
        <begin position="1"/>
        <end position="25"/>
    </location>
</feature>
<dbReference type="SUPFAM" id="SSF56601">
    <property type="entry name" value="beta-lactamase/transpeptidase-like"/>
    <property type="match status" value="1"/>
</dbReference>
<evidence type="ECO:0000313" key="10">
    <source>
        <dbReference type="Proteomes" id="UP000239772"/>
    </source>
</evidence>
<keyword evidence="7" id="KW-0732">Signal</keyword>
<sequence>MTRRTLVVRSVAATAALALPPAAMAETADPLVATIREVEARLGARVGASVFEVGSGRRWSHRAEERFPIASTFKAFACAALLARVDGGQKRLGDEVAIRSSDLVTYSPVVEKHVGGAMTLGDLCAAATALSDNAAGNLILDNIGGPAGLTAFMRGIGDEATRLDRRETELNEAAPGDPRDTTTPAAAADSLRKLLLGDVLSPKSRRQLQDWLVANQVGGPLLRASLPQGWRIADRTGAGGRGTRNVLAAIWPPGREPVCAAIYLTGTEASMDARNAAIAEIGRTLVGVLRA</sequence>
<dbReference type="NCBIfam" id="NF033103">
    <property type="entry name" value="bla_class_A"/>
    <property type="match status" value="1"/>
</dbReference>
<dbReference type="Pfam" id="PF13354">
    <property type="entry name" value="Beta-lactamase2"/>
    <property type="match status" value="1"/>
</dbReference>
<feature type="domain" description="Beta-lactamase class A catalytic" evidence="8">
    <location>
        <begin position="51"/>
        <end position="263"/>
    </location>
</feature>
<dbReference type="InterPro" id="IPR012338">
    <property type="entry name" value="Beta-lactam/transpept-like"/>
</dbReference>
<gene>
    <name evidence="9" type="ORF">SLNSH_02145</name>
</gene>
<evidence type="ECO:0000256" key="4">
    <source>
        <dbReference type="ARBA" id="ARBA00022801"/>
    </source>
</evidence>
<dbReference type="AlphaFoldDB" id="A0A2T1HZ82"/>
<protein>
    <recommendedName>
        <fullName evidence="3 6">Beta-lactamase</fullName>
        <ecNumber evidence="3 6">3.5.2.6</ecNumber>
    </recommendedName>
</protein>
<comment type="similarity">
    <text evidence="2 6">Belongs to the class-A beta-lactamase family.</text>
</comment>
<dbReference type="GO" id="GO:0046677">
    <property type="term" value="P:response to antibiotic"/>
    <property type="evidence" value="ECO:0007669"/>
    <property type="project" value="UniProtKB-UniRule"/>
</dbReference>
<dbReference type="PANTHER" id="PTHR35333">
    <property type="entry name" value="BETA-LACTAMASE"/>
    <property type="match status" value="1"/>
</dbReference>